<dbReference type="Proteomes" id="UP000619137">
    <property type="component" value="Unassembled WGS sequence"/>
</dbReference>
<keyword evidence="9" id="KW-0539">Nucleus</keyword>
<evidence type="ECO:0000259" key="11">
    <source>
        <dbReference type="PROSITE" id="PS50157"/>
    </source>
</evidence>
<feature type="non-terminal residue" evidence="12">
    <location>
        <position position="83"/>
    </location>
</feature>
<dbReference type="PANTHER" id="PTHR23226">
    <property type="entry name" value="ZINC FINGER AND SCAN DOMAIN-CONTAINING"/>
    <property type="match status" value="1"/>
</dbReference>
<dbReference type="FunFam" id="3.30.160.60:FF:002063">
    <property type="entry name" value="RB associated KRAB zinc finger"/>
    <property type="match status" value="1"/>
</dbReference>
<keyword evidence="6" id="KW-0862">Zinc</keyword>
<dbReference type="EMBL" id="WEKW01016170">
    <property type="protein sequence ID" value="NWI28568.1"/>
    <property type="molecule type" value="Genomic_DNA"/>
</dbReference>
<gene>
    <name evidence="12" type="primary">Zscan2_1</name>
    <name evidence="12" type="ORF">SULDAC_R14054</name>
</gene>
<dbReference type="Gene3D" id="3.30.160.60">
    <property type="entry name" value="Classic Zinc Finger"/>
    <property type="match status" value="2"/>
</dbReference>
<dbReference type="PROSITE" id="PS00028">
    <property type="entry name" value="ZINC_FINGER_C2H2_1"/>
    <property type="match status" value="2"/>
</dbReference>
<reference evidence="12" key="1">
    <citation type="submission" date="2019-10" db="EMBL/GenBank/DDBJ databases">
        <title>Bird 10,000 Genomes (B10K) Project - Family phase.</title>
        <authorList>
            <person name="Zhang G."/>
        </authorList>
    </citation>
    <scope>NUCLEOTIDE SEQUENCE</scope>
    <source>
        <strain evidence="12">B10K-DU-002-49</strain>
        <tissue evidence="12">Muscle</tissue>
    </source>
</reference>
<dbReference type="GO" id="GO:0000978">
    <property type="term" value="F:RNA polymerase II cis-regulatory region sequence-specific DNA binding"/>
    <property type="evidence" value="ECO:0007669"/>
    <property type="project" value="TreeGrafter"/>
</dbReference>
<proteinExistence type="inferred from homology"/>
<dbReference type="SMART" id="SM00355">
    <property type="entry name" value="ZnF_C2H2"/>
    <property type="match status" value="2"/>
</dbReference>
<keyword evidence="7" id="KW-0805">Transcription regulation</keyword>
<dbReference type="GO" id="GO:0005634">
    <property type="term" value="C:nucleus"/>
    <property type="evidence" value="ECO:0007669"/>
    <property type="project" value="UniProtKB-SubCell"/>
</dbReference>
<evidence type="ECO:0000256" key="6">
    <source>
        <dbReference type="ARBA" id="ARBA00022833"/>
    </source>
</evidence>
<protein>
    <submittedName>
        <fullName evidence="12">ZSCA2 protein</fullName>
    </submittedName>
</protein>
<dbReference type="InterPro" id="IPR036236">
    <property type="entry name" value="Znf_C2H2_sf"/>
</dbReference>
<dbReference type="GO" id="GO:0008270">
    <property type="term" value="F:zinc ion binding"/>
    <property type="evidence" value="ECO:0007669"/>
    <property type="project" value="UniProtKB-KW"/>
</dbReference>
<feature type="domain" description="C2H2-type" evidence="11">
    <location>
        <begin position="5"/>
        <end position="32"/>
    </location>
</feature>
<dbReference type="PANTHER" id="PTHR23226:SF377">
    <property type="entry name" value="ZINC FINGER AND SCAN DOMAIN-CONTAINING PROTEIN 20"/>
    <property type="match status" value="1"/>
</dbReference>
<evidence type="ECO:0000256" key="5">
    <source>
        <dbReference type="ARBA" id="ARBA00022771"/>
    </source>
</evidence>
<evidence type="ECO:0000256" key="10">
    <source>
        <dbReference type="PROSITE-ProRule" id="PRU00042"/>
    </source>
</evidence>
<dbReference type="InterPro" id="IPR013087">
    <property type="entry name" value="Znf_C2H2_type"/>
</dbReference>
<keyword evidence="5 10" id="KW-0863">Zinc-finger</keyword>
<feature type="non-terminal residue" evidence="12">
    <location>
        <position position="1"/>
    </location>
</feature>
<evidence type="ECO:0000313" key="12">
    <source>
        <dbReference type="EMBL" id="NWI28568.1"/>
    </source>
</evidence>
<sequence length="83" mass="9725">GERPYPCLKCGKTFTWNSHLNSHQKTHTGEKPHRCPECQKCFSRRSNLLRHQRLHGMEIPYGKSLKADRSLHSRGRPDDIPYI</sequence>
<evidence type="ECO:0000256" key="9">
    <source>
        <dbReference type="ARBA" id="ARBA00023242"/>
    </source>
</evidence>
<comment type="similarity">
    <text evidence="2">Belongs to the krueppel C2H2-type zinc-finger protein family.</text>
</comment>
<comment type="subcellular location">
    <subcellularLocation>
        <location evidence="1">Nucleus</location>
    </subcellularLocation>
</comment>
<dbReference type="PROSITE" id="PS50157">
    <property type="entry name" value="ZINC_FINGER_C2H2_2"/>
    <property type="match status" value="2"/>
</dbReference>
<dbReference type="FunFam" id="3.30.160.60:FF:000135">
    <property type="entry name" value="Zinc finger protein 358"/>
    <property type="match status" value="1"/>
</dbReference>
<evidence type="ECO:0000256" key="2">
    <source>
        <dbReference type="ARBA" id="ARBA00006991"/>
    </source>
</evidence>
<evidence type="ECO:0000313" key="13">
    <source>
        <dbReference type="Proteomes" id="UP000619137"/>
    </source>
</evidence>
<evidence type="ECO:0000256" key="8">
    <source>
        <dbReference type="ARBA" id="ARBA00023163"/>
    </source>
</evidence>
<keyword evidence="3" id="KW-0479">Metal-binding</keyword>
<organism evidence="12 13">
    <name type="scientific">Sula dactylatra</name>
    <name type="common">Masked booby</name>
    <dbReference type="NCBI Taxonomy" id="56068"/>
    <lineage>
        <taxon>Eukaryota</taxon>
        <taxon>Metazoa</taxon>
        <taxon>Chordata</taxon>
        <taxon>Craniata</taxon>
        <taxon>Vertebrata</taxon>
        <taxon>Euteleostomi</taxon>
        <taxon>Archelosauria</taxon>
        <taxon>Archosauria</taxon>
        <taxon>Dinosauria</taxon>
        <taxon>Saurischia</taxon>
        <taxon>Theropoda</taxon>
        <taxon>Coelurosauria</taxon>
        <taxon>Aves</taxon>
        <taxon>Neognathae</taxon>
        <taxon>Neoaves</taxon>
        <taxon>Aequornithes</taxon>
        <taxon>Suliformes</taxon>
        <taxon>Sulidae</taxon>
        <taxon>Sula</taxon>
    </lineage>
</organism>
<dbReference type="SUPFAM" id="SSF57667">
    <property type="entry name" value="beta-beta-alpha zinc fingers"/>
    <property type="match status" value="1"/>
</dbReference>
<keyword evidence="4" id="KW-0677">Repeat</keyword>
<evidence type="ECO:0000256" key="4">
    <source>
        <dbReference type="ARBA" id="ARBA00022737"/>
    </source>
</evidence>
<feature type="domain" description="C2H2-type" evidence="11">
    <location>
        <begin position="33"/>
        <end position="60"/>
    </location>
</feature>
<evidence type="ECO:0000256" key="3">
    <source>
        <dbReference type="ARBA" id="ARBA00022723"/>
    </source>
</evidence>
<dbReference type="GO" id="GO:0000981">
    <property type="term" value="F:DNA-binding transcription factor activity, RNA polymerase II-specific"/>
    <property type="evidence" value="ECO:0007669"/>
    <property type="project" value="TreeGrafter"/>
</dbReference>
<comment type="caution">
    <text evidence="12">The sequence shown here is derived from an EMBL/GenBank/DDBJ whole genome shotgun (WGS) entry which is preliminary data.</text>
</comment>
<keyword evidence="13" id="KW-1185">Reference proteome</keyword>
<name>A0A851AAG1_SULDA</name>
<dbReference type="AlphaFoldDB" id="A0A851AAG1"/>
<evidence type="ECO:0000256" key="1">
    <source>
        <dbReference type="ARBA" id="ARBA00004123"/>
    </source>
</evidence>
<accession>A0A851AAG1</accession>
<dbReference type="Pfam" id="PF00096">
    <property type="entry name" value="zf-C2H2"/>
    <property type="match status" value="2"/>
</dbReference>
<keyword evidence="8" id="KW-0804">Transcription</keyword>
<evidence type="ECO:0000256" key="7">
    <source>
        <dbReference type="ARBA" id="ARBA00023015"/>
    </source>
</evidence>